<dbReference type="GO" id="GO:0022857">
    <property type="term" value="F:transmembrane transporter activity"/>
    <property type="evidence" value="ECO:0007669"/>
    <property type="project" value="InterPro"/>
</dbReference>
<keyword evidence="8" id="KW-0325">Glycoprotein</keyword>
<evidence type="ECO:0000256" key="2">
    <source>
        <dbReference type="ARBA" id="ARBA00022448"/>
    </source>
</evidence>
<gene>
    <name evidence="11" type="ORF">Zmor_017133</name>
</gene>
<feature type="transmembrane region" description="Helical" evidence="9">
    <location>
        <begin position="117"/>
        <end position="136"/>
    </location>
</feature>
<evidence type="ECO:0000256" key="6">
    <source>
        <dbReference type="ARBA" id="ARBA00022989"/>
    </source>
</evidence>
<dbReference type="PANTHER" id="PTHR48021:SF46">
    <property type="entry name" value="MAJOR FACILITATOR SUPERFAMILY (MFS) PROFILE DOMAIN-CONTAINING PROTEIN"/>
    <property type="match status" value="1"/>
</dbReference>
<feature type="transmembrane region" description="Helical" evidence="9">
    <location>
        <begin position="86"/>
        <end position="110"/>
    </location>
</feature>
<reference evidence="11" key="1">
    <citation type="journal article" date="2023" name="G3 (Bethesda)">
        <title>Whole genome assemblies of Zophobas morio and Tenebrio molitor.</title>
        <authorList>
            <person name="Kaur S."/>
            <person name="Stinson S.A."/>
            <person name="diCenzo G.C."/>
        </authorList>
    </citation>
    <scope>NUCLEOTIDE SEQUENCE</scope>
    <source>
        <strain evidence="11">QUZm001</strain>
    </source>
</reference>
<sequence>MFCAGIHFAWPSPSLPRLLSEEYPFNITTEEASYITIIGPFGDIFGDILSAWIVDLVGRKITILLISVPQLLSFTCIYLSSFSKILLYVARFSGGVAEGACFTILPIYICEISEPKIRGLLGASFSLIMMFGIFTVNVVGSYTSLCTTALVSLAFVLLFIVTFLPQPESPYYLLMKNKPEEARRSLKKLRHRETVDEELATLTKDVRRQMSERGTFKDLVAIKSNKMASIVMVILRILQQYSGFGSFSFYAQLLFKEATDAIPQHLAAILMITIQATVTTIPTFIVDIVGRKPLIMTSIGGCCVTLFFNGVFFILRDSGVVDVSHLTVLPLVGLLVFIVFFATGLGSVVNLVSGELFPATIKAKALCVMNVVFAVSMLTSTKFYQYTADNYSLAIPFMVFGVFQFVGFILCWRFVPETRNKTLEQIQQELKGNVR</sequence>
<feature type="transmembrane region" description="Helical" evidence="9">
    <location>
        <begin position="365"/>
        <end position="385"/>
    </location>
</feature>
<evidence type="ECO:0000256" key="9">
    <source>
        <dbReference type="SAM" id="Phobius"/>
    </source>
</evidence>
<evidence type="ECO:0000256" key="8">
    <source>
        <dbReference type="ARBA" id="ARBA00023180"/>
    </source>
</evidence>
<dbReference type="InterPro" id="IPR050549">
    <property type="entry name" value="MFS_Trehalose_Transporter"/>
</dbReference>
<dbReference type="Gene3D" id="1.20.1250.20">
    <property type="entry name" value="MFS general substrate transporter like domains"/>
    <property type="match status" value="1"/>
</dbReference>
<dbReference type="InterPro" id="IPR003663">
    <property type="entry name" value="Sugar/inositol_transpt"/>
</dbReference>
<dbReference type="PRINTS" id="PR00171">
    <property type="entry name" value="SUGRTRNSPORT"/>
</dbReference>
<feature type="transmembrane region" description="Helical" evidence="9">
    <location>
        <begin position="265"/>
        <end position="286"/>
    </location>
</feature>
<dbReference type="EMBL" id="JALNTZ010000005">
    <property type="protein sequence ID" value="KAJ3651072.1"/>
    <property type="molecule type" value="Genomic_DNA"/>
</dbReference>
<evidence type="ECO:0000256" key="5">
    <source>
        <dbReference type="ARBA" id="ARBA00022692"/>
    </source>
</evidence>
<keyword evidence="3" id="KW-1003">Cell membrane</keyword>
<dbReference type="PROSITE" id="PS50850">
    <property type="entry name" value="MFS"/>
    <property type="match status" value="1"/>
</dbReference>
<dbReference type="Pfam" id="PF00083">
    <property type="entry name" value="Sugar_tr"/>
    <property type="match status" value="1"/>
</dbReference>
<feature type="transmembrane region" description="Helical" evidence="9">
    <location>
        <begin position="391"/>
        <end position="415"/>
    </location>
</feature>
<evidence type="ECO:0000256" key="3">
    <source>
        <dbReference type="ARBA" id="ARBA00022475"/>
    </source>
</evidence>
<dbReference type="PANTHER" id="PTHR48021">
    <property type="match status" value="1"/>
</dbReference>
<evidence type="ECO:0000256" key="1">
    <source>
        <dbReference type="ARBA" id="ARBA00004651"/>
    </source>
</evidence>
<feature type="transmembrane region" description="Helical" evidence="9">
    <location>
        <begin position="327"/>
        <end position="353"/>
    </location>
</feature>
<accession>A0AA38IBU2</accession>
<proteinExistence type="predicted"/>
<comment type="caution">
    <text evidence="11">The sequence shown here is derived from an EMBL/GenBank/DDBJ whole genome shotgun (WGS) entry which is preliminary data.</text>
</comment>
<keyword evidence="5 9" id="KW-0812">Transmembrane</keyword>
<dbReference type="PROSITE" id="PS00216">
    <property type="entry name" value="SUGAR_TRANSPORT_1"/>
    <property type="match status" value="1"/>
</dbReference>
<dbReference type="InterPro" id="IPR020846">
    <property type="entry name" value="MFS_dom"/>
</dbReference>
<keyword evidence="2" id="KW-0813">Transport</keyword>
<feature type="transmembrane region" description="Helical" evidence="9">
    <location>
        <begin position="293"/>
        <end position="315"/>
    </location>
</feature>
<evidence type="ECO:0000259" key="10">
    <source>
        <dbReference type="PROSITE" id="PS50850"/>
    </source>
</evidence>
<feature type="transmembrane region" description="Helical" evidence="9">
    <location>
        <begin position="233"/>
        <end position="253"/>
    </location>
</feature>
<feature type="domain" description="Major facilitator superfamily (MFS) profile" evidence="10">
    <location>
        <begin position="1"/>
        <end position="419"/>
    </location>
</feature>
<dbReference type="SUPFAM" id="SSF103473">
    <property type="entry name" value="MFS general substrate transporter"/>
    <property type="match status" value="1"/>
</dbReference>
<feature type="transmembrane region" description="Helical" evidence="9">
    <location>
        <begin position="61"/>
        <end position="80"/>
    </location>
</feature>
<feature type="transmembrane region" description="Helical" evidence="9">
    <location>
        <begin position="142"/>
        <end position="164"/>
    </location>
</feature>
<dbReference type="AlphaFoldDB" id="A0AA38IBU2"/>
<evidence type="ECO:0000313" key="11">
    <source>
        <dbReference type="EMBL" id="KAJ3651072.1"/>
    </source>
</evidence>
<evidence type="ECO:0000313" key="12">
    <source>
        <dbReference type="Proteomes" id="UP001168821"/>
    </source>
</evidence>
<dbReference type="FunFam" id="1.20.1250.20:FF:000218">
    <property type="entry name" value="facilitated trehalose transporter Tret1"/>
    <property type="match status" value="1"/>
</dbReference>
<dbReference type="GO" id="GO:0005886">
    <property type="term" value="C:plasma membrane"/>
    <property type="evidence" value="ECO:0007669"/>
    <property type="project" value="UniProtKB-SubCell"/>
</dbReference>
<dbReference type="InterPro" id="IPR036259">
    <property type="entry name" value="MFS_trans_sf"/>
</dbReference>
<dbReference type="InterPro" id="IPR005829">
    <property type="entry name" value="Sugar_transporter_CS"/>
</dbReference>
<dbReference type="InterPro" id="IPR005828">
    <property type="entry name" value="MFS_sugar_transport-like"/>
</dbReference>
<keyword evidence="4" id="KW-0762">Sugar transport</keyword>
<keyword evidence="12" id="KW-1185">Reference proteome</keyword>
<feature type="transmembrane region" description="Helical" evidence="9">
    <location>
        <begin position="32"/>
        <end position="54"/>
    </location>
</feature>
<comment type="subcellular location">
    <subcellularLocation>
        <location evidence="1">Cell membrane</location>
        <topology evidence="1">Multi-pass membrane protein</topology>
    </subcellularLocation>
</comment>
<name>A0AA38IBU2_9CUCU</name>
<protein>
    <recommendedName>
        <fullName evidence="10">Major facilitator superfamily (MFS) profile domain-containing protein</fullName>
    </recommendedName>
</protein>
<dbReference type="Proteomes" id="UP001168821">
    <property type="component" value="Unassembled WGS sequence"/>
</dbReference>
<keyword evidence="7 9" id="KW-0472">Membrane</keyword>
<organism evidence="11 12">
    <name type="scientific">Zophobas morio</name>
    <dbReference type="NCBI Taxonomy" id="2755281"/>
    <lineage>
        <taxon>Eukaryota</taxon>
        <taxon>Metazoa</taxon>
        <taxon>Ecdysozoa</taxon>
        <taxon>Arthropoda</taxon>
        <taxon>Hexapoda</taxon>
        <taxon>Insecta</taxon>
        <taxon>Pterygota</taxon>
        <taxon>Neoptera</taxon>
        <taxon>Endopterygota</taxon>
        <taxon>Coleoptera</taxon>
        <taxon>Polyphaga</taxon>
        <taxon>Cucujiformia</taxon>
        <taxon>Tenebrionidae</taxon>
        <taxon>Zophobas</taxon>
    </lineage>
</organism>
<keyword evidence="6 9" id="KW-1133">Transmembrane helix</keyword>
<evidence type="ECO:0000256" key="7">
    <source>
        <dbReference type="ARBA" id="ARBA00023136"/>
    </source>
</evidence>
<evidence type="ECO:0000256" key="4">
    <source>
        <dbReference type="ARBA" id="ARBA00022597"/>
    </source>
</evidence>